<dbReference type="AlphaFoldDB" id="A0A4S4M3D0"/>
<protein>
    <recommendedName>
        <fullName evidence="3">FAM86 N-terminal domain-containing protein</fullName>
    </recommendedName>
</protein>
<name>A0A4S4M3D0_9AGAM</name>
<comment type="caution">
    <text evidence="1">The sequence shown here is derived from an EMBL/GenBank/DDBJ whole genome shotgun (WGS) entry which is preliminary data.</text>
</comment>
<dbReference type="Gene3D" id="3.40.50.150">
    <property type="entry name" value="Vaccinia Virus protein VP39"/>
    <property type="match status" value="1"/>
</dbReference>
<dbReference type="InterPro" id="IPR019410">
    <property type="entry name" value="Methyltransf_16"/>
</dbReference>
<dbReference type="EMBL" id="SGPL01000066">
    <property type="protein sequence ID" value="THH18731.1"/>
    <property type="molecule type" value="Genomic_DNA"/>
</dbReference>
<dbReference type="Proteomes" id="UP000310158">
    <property type="component" value="Unassembled WGS sequence"/>
</dbReference>
<evidence type="ECO:0000313" key="2">
    <source>
        <dbReference type="Proteomes" id="UP000310158"/>
    </source>
</evidence>
<organism evidence="1 2">
    <name type="scientific">Bondarzewia mesenterica</name>
    <dbReference type="NCBI Taxonomy" id="1095465"/>
    <lineage>
        <taxon>Eukaryota</taxon>
        <taxon>Fungi</taxon>
        <taxon>Dikarya</taxon>
        <taxon>Basidiomycota</taxon>
        <taxon>Agaricomycotina</taxon>
        <taxon>Agaricomycetes</taxon>
        <taxon>Russulales</taxon>
        <taxon>Bondarzewiaceae</taxon>
        <taxon>Bondarzewia</taxon>
    </lineage>
</organism>
<keyword evidence="2" id="KW-1185">Reference proteome</keyword>
<dbReference type="Pfam" id="PF10294">
    <property type="entry name" value="Methyltransf_16"/>
    <property type="match status" value="1"/>
</dbReference>
<dbReference type="OrthoDB" id="433955at2759"/>
<dbReference type="SUPFAM" id="SSF53335">
    <property type="entry name" value="S-adenosyl-L-methionine-dependent methyltransferases"/>
    <property type="match status" value="1"/>
</dbReference>
<dbReference type="PANTHER" id="PTHR14614:SF147">
    <property type="entry name" value="S-ADENOSYLMETHIONINE-DEPENDENT METHYLTRANSFERASE OF THE SEVEN BETA-STRAND FAMILY"/>
    <property type="match status" value="1"/>
</dbReference>
<evidence type="ECO:0000313" key="1">
    <source>
        <dbReference type="EMBL" id="THH18731.1"/>
    </source>
</evidence>
<dbReference type="PANTHER" id="PTHR14614">
    <property type="entry name" value="HEPATOCELLULAR CARCINOMA-ASSOCIATED ANTIGEN"/>
    <property type="match status" value="1"/>
</dbReference>
<dbReference type="CDD" id="cd02440">
    <property type="entry name" value="AdoMet_MTases"/>
    <property type="match status" value="1"/>
</dbReference>
<proteinExistence type="predicted"/>
<gene>
    <name evidence="1" type="ORF">EW146_g2313</name>
</gene>
<reference evidence="1 2" key="1">
    <citation type="submission" date="2019-02" db="EMBL/GenBank/DDBJ databases">
        <title>Genome sequencing of the rare red list fungi Bondarzewia mesenterica.</title>
        <authorList>
            <person name="Buettner E."/>
            <person name="Kellner H."/>
        </authorList>
    </citation>
    <scope>NUCLEOTIDE SEQUENCE [LARGE SCALE GENOMIC DNA]</scope>
    <source>
        <strain evidence="1 2">DSM 108281</strain>
    </source>
</reference>
<dbReference type="GO" id="GO:0008757">
    <property type="term" value="F:S-adenosylmethionine-dependent methyltransferase activity"/>
    <property type="evidence" value="ECO:0007669"/>
    <property type="project" value="UniProtKB-ARBA"/>
</dbReference>
<sequence>MTVTKHPILPPTIALPPIDKIHAAPIAKLFDCVCYLRLLYNPEVRGSRRVKRVKTLTPASISSYEATGAVRDEELELLRSDKFERSYAIRWLTALIAQIEFLELDSSLPDHSDDAPHEPTWESVIQTAASILAICAGSSASGSLTRSLRLGGGARSREVVVQLTDAPLENHDFGTVGVQTWGSACVMAEMVVDMPGHFGLDFAWGKGEGINVDSGSENVLRLLELGAGTGLVSLTLGKFFQGQAPQCAVDIIASDFHPSVLANLRTNIAANFLPSSSASRSITLSAGRLDWSDAMTSELLPAPFDKPFDIIFGADVIYEVDHALWIKECLKKLLKRPSPSPTFANVCGDIIPPPRFHLMTPLRPTHSLESSTIESVFPHLEHICGLSDQAPTLCISCKETILCEAEPGVAGEVEYAYYIIEWTI</sequence>
<evidence type="ECO:0008006" key="3">
    <source>
        <dbReference type="Google" id="ProtNLM"/>
    </source>
</evidence>
<accession>A0A4S4M3D0</accession>
<dbReference type="InterPro" id="IPR029063">
    <property type="entry name" value="SAM-dependent_MTases_sf"/>
</dbReference>